<evidence type="ECO:0000313" key="1">
    <source>
        <dbReference type="EMBL" id="CAI6097343.1"/>
    </source>
</evidence>
<organism evidence="1 2">
    <name type="scientific">Clonostachys chloroleuca</name>
    <dbReference type="NCBI Taxonomy" id="1926264"/>
    <lineage>
        <taxon>Eukaryota</taxon>
        <taxon>Fungi</taxon>
        <taxon>Dikarya</taxon>
        <taxon>Ascomycota</taxon>
        <taxon>Pezizomycotina</taxon>
        <taxon>Sordariomycetes</taxon>
        <taxon>Hypocreomycetidae</taxon>
        <taxon>Hypocreales</taxon>
        <taxon>Bionectriaceae</taxon>
        <taxon>Clonostachys</taxon>
    </lineage>
</organism>
<gene>
    <name evidence="1" type="ORF">CCHLO57077_00014479</name>
</gene>
<reference evidence="1" key="1">
    <citation type="submission" date="2023-01" db="EMBL/GenBank/DDBJ databases">
        <authorList>
            <person name="Piombo E."/>
        </authorList>
    </citation>
    <scope>NUCLEOTIDE SEQUENCE</scope>
</reference>
<accession>A0AA35MHN5</accession>
<protein>
    <submittedName>
        <fullName evidence="1">Uncharacterized protein</fullName>
    </submittedName>
</protein>
<sequence>MTIKLSMNKAALERPLTGVFVGHAEFGPSGVVVSVPNLLLYEFNLAAPMKTPFEISLPATPVLATVSSLYVILWHAAWRVNLDVGASMGDGITGVIRTHVEFRGGFVVYGVNVALALSIGLRT</sequence>
<proteinExistence type="predicted"/>
<evidence type="ECO:0000313" key="2">
    <source>
        <dbReference type="Proteomes" id="UP001160390"/>
    </source>
</evidence>
<comment type="caution">
    <text evidence="1">The sequence shown here is derived from an EMBL/GenBank/DDBJ whole genome shotgun (WGS) entry which is preliminary data.</text>
</comment>
<keyword evidence="2" id="KW-1185">Reference proteome</keyword>
<dbReference type="AlphaFoldDB" id="A0AA35MHN5"/>
<dbReference type="EMBL" id="CABFNP030001291">
    <property type="protein sequence ID" value="CAI6097343.1"/>
    <property type="molecule type" value="Genomic_DNA"/>
</dbReference>
<name>A0AA35MHN5_9HYPO</name>
<dbReference type="Proteomes" id="UP001160390">
    <property type="component" value="Unassembled WGS sequence"/>
</dbReference>